<dbReference type="PROSITE" id="PS51071">
    <property type="entry name" value="HTH_RPIR"/>
    <property type="match status" value="1"/>
</dbReference>
<dbReference type="GO" id="GO:0003700">
    <property type="term" value="F:DNA-binding transcription factor activity"/>
    <property type="evidence" value="ECO:0007669"/>
    <property type="project" value="InterPro"/>
</dbReference>
<comment type="caution">
    <text evidence="2">The sequence shown here is derived from an EMBL/GenBank/DDBJ whole genome shotgun (WGS) entry which is preliminary data.</text>
</comment>
<evidence type="ECO:0000313" key="2">
    <source>
        <dbReference type="EMBL" id="PXV89205.1"/>
    </source>
</evidence>
<dbReference type="InterPro" id="IPR036388">
    <property type="entry name" value="WH-like_DNA-bd_sf"/>
</dbReference>
<accession>A0A318EM77</accession>
<dbReference type="GO" id="GO:0097367">
    <property type="term" value="F:carbohydrate derivative binding"/>
    <property type="evidence" value="ECO:0007669"/>
    <property type="project" value="InterPro"/>
</dbReference>
<dbReference type="Proteomes" id="UP000247523">
    <property type="component" value="Unassembled WGS sequence"/>
</dbReference>
<dbReference type="GO" id="GO:1901135">
    <property type="term" value="P:carbohydrate derivative metabolic process"/>
    <property type="evidence" value="ECO:0007669"/>
    <property type="project" value="InterPro"/>
</dbReference>
<dbReference type="PANTHER" id="PTHR30514:SF10">
    <property type="entry name" value="MURR_RPIR FAMILY TRANSCRIPTIONAL REGULATOR"/>
    <property type="match status" value="1"/>
</dbReference>
<protein>
    <submittedName>
        <fullName evidence="2">RpiR family transcriptional regulator</fullName>
    </submittedName>
</protein>
<dbReference type="GO" id="GO:0003677">
    <property type="term" value="F:DNA binding"/>
    <property type="evidence" value="ECO:0007669"/>
    <property type="project" value="InterPro"/>
</dbReference>
<name>A0A318EM77_9FIRM</name>
<dbReference type="SUPFAM" id="SSF46689">
    <property type="entry name" value="Homeodomain-like"/>
    <property type="match status" value="1"/>
</dbReference>
<dbReference type="PANTHER" id="PTHR30514">
    <property type="entry name" value="GLUCOKINASE"/>
    <property type="match status" value="1"/>
</dbReference>
<dbReference type="InterPro" id="IPR047640">
    <property type="entry name" value="RpiR-like"/>
</dbReference>
<dbReference type="InterPro" id="IPR046348">
    <property type="entry name" value="SIS_dom_sf"/>
</dbReference>
<evidence type="ECO:0000259" key="1">
    <source>
        <dbReference type="PROSITE" id="PS51071"/>
    </source>
</evidence>
<organism evidence="2 3">
    <name type="scientific">Lachnotalea glycerini</name>
    <dbReference type="NCBI Taxonomy" id="1763509"/>
    <lineage>
        <taxon>Bacteria</taxon>
        <taxon>Bacillati</taxon>
        <taxon>Bacillota</taxon>
        <taxon>Clostridia</taxon>
        <taxon>Lachnospirales</taxon>
        <taxon>Lachnospiraceae</taxon>
        <taxon>Lachnotalea</taxon>
    </lineage>
</organism>
<reference evidence="2 3" key="1">
    <citation type="submission" date="2018-05" db="EMBL/GenBank/DDBJ databases">
        <title>Genomic Encyclopedia of Type Strains, Phase IV (KMG-IV): sequencing the most valuable type-strain genomes for metagenomic binning, comparative biology and taxonomic classification.</title>
        <authorList>
            <person name="Goeker M."/>
        </authorList>
    </citation>
    <scope>NUCLEOTIDE SEQUENCE [LARGE SCALE GENOMIC DNA]</scope>
    <source>
        <strain evidence="2 3">DSM 28816</strain>
    </source>
</reference>
<dbReference type="SUPFAM" id="SSF53697">
    <property type="entry name" value="SIS domain"/>
    <property type="match status" value="1"/>
</dbReference>
<evidence type="ECO:0000313" key="3">
    <source>
        <dbReference type="Proteomes" id="UP000247523"/>
    </source>
</evidence>
<gene>
    <name evidence="2" type="ORF">C8E03_107182</name>
</gene>
<dbReference type="RefSeq" id="WP_242993549.1">
    <property type="nucleotide sequence ID" value="NZ_NOKA02000015.1"/>
</dbReference>
<dbReference type="AlphaFoldDB" id="A0A318EM77"/>
<dbReference type="InterPro" id="IPR009057">
    <property type="entry name" value="Homeodomain-like_sf"/>
</dbReference>
<dbReference type="Pfam" id="PF01418">
    <property type="entry name" value="HTH_6"/>
    <property type="match status" value="1"/>
</dbReference>
<dbReference type="InterPro" id="IPR035472">
    <property type="entry name" value="RpiR-like_SIS"/>
</dbReference>
<sequence>MERKDTMTIENLIKCYNLTPVEFQLAKYILQNKEEIKNLSIQILSEKTFVSKSAIHRFCKKIGLDGFNELKVRLIQDLLQESDSYNQIDVNFPFESTDTQKVIAQKLLKLYEASITDTYNFIDVEELNKIVVLLHHADIIDIYTHAHNQSIAINFQDKMRAIGRIVNCPESFYDKRCTATASKKNHVAMILSYSGKATFLPIIVETLYNKGIDIILVGRVGNNAISNYVKYHLYISDREHLRNRISQFSSHIAMQYMLDVLFSCIFKMDYKANMDYTQEVIGIVDDRNINEPN</sequence>
<dbReference type="Gene3D" id="1.10.10.10">
    <property type="entry name" value="Winged helix-like DNA-binding domain superfamily/Winged helix DNA-binding domain"/>
    <property type="match status" value="1"/>
</dbReference>
<dbReference type="CDD" id="cd05013">
    <property type="entry name" value="SIS_RpiR"/>
    <property type="match status" value="1"/>
</dbReference>
<proteinExistence type="predicted"/>
<feature type="domain" description="HTH rpiR-type" evidence="1">
    <location>
        <begin position="5"/>
        <end position="81"/>
    </location>
</feature>
<dbReference type="EMBL" id="QICS01000007">
    <property type="protein sequence ID" value="PXV89205.1"/>
    <property type="molecule type" value="Genomic_DNA"/>
</dbReference>
<dbReference type="Gene3D" id="3.40.50.10490">
    <property type="entry name" value="Glucose-6-phosphate isomerase like protein, domain 1"/>
    <property type="match status" value="1"/>
</dbReference>
<dbReference type="InterPro" id="IPR000281">
    <property type="entry name" value="HTH_RpiR"/>
</dbReference>